<protein>
    <submittedName>
        <fullName evidence="2">Uncharacterized protein (UPF0333 family)</fullName>
    </submittedName>
</protein>
<name>A0ABT6LQV3_9ACTN</name>
<dbReference type="Pfam" id="PF00942">
    <property type="entry name" value="CBM_3"/>
    <property type="match status" value="1"/>
</dbReference>
<evidence type="ECO:0000313" key="2">
    <source>
        <dbReference type="EMBL" id="MDH6218705.1"/>
    </source>
</evidence>
<proteinExistence type="predicted"/>
<dbReference type="InterPro" id="IPR008965">
    <property type="entry name" value="CBM2/CBM3_carb-bd_dom_sf"/>
</dbReference>
<accession>A0ABT6LQV3</accession>
<keyword evidence="3" id="KW-1185">Reference proteome</keyword>
<evidence type="ECO:0000259" key="1">
    <source>
        <dbReference type="Pfam" id="PF00942"/>
    </source>
</evidence>
<dbReference type="RefSeq" id="WP_280879560.1">
    <property type="nucleotide sequence ID" value="NZ_JARXVH010000010.1"/>
</dbReference>
<dbReference type="InterPro" id="IPR036966">
    <property type="entry name" value="CBM3_sf"/>
</dbReference>
<dbReference type="EMBL" id="JARXVH010000010">
    <property type="protein sequence ID" value="MDH6218705.1"/>
    <property type="molecule type" value="Genomic_DNA"/>
</dbReference>
<dbReference type="Gene3D" id="2.60.40.710">
    <property type="entry name" value="Endoglucanase-like"/>
    <property type="match status" value="1"/>
</dbReference>
<dbReference type="InterPro" id="IPR001956">
    <property type="entry name" value="CBM3"/>
</dbReference>
<dbReference type="Proteomes" id="UP001160499">
    <property type="component" value="Unassembled WGS sequence"/>
</dbReference>
<dbReference type="SUPFAM" id="SSF49384">
    <property type="entry name" value="Carbohydrate-binding domain"/>
    <property type="match status" value="1"/>
</dbReference>
<reference evidence="2 3" key="1">
    <citation type="submission" date="2023-04" db="EMBL/GenBank/DDBJ databases">
        <title>Forest soil microbial communities from Buena Vista Peninsula, Colon Province, Panama.</title>
        <authorList>
            <person name="Bouskill N."/>
        </authorList>
    </citation>
    <scope>NUCLEOTIDE SEQUENCE [LARGE SCALE GENOMIC DNA]</scope>
    <source>
        <strain evidence="2 3">GGS1</strain>
    </source>
</reference>
<organism evidence="2 3">
    <name type="scientific">Streptomyces pseudovenezuelae</name>
    <dbReference type="NCBI Taxonomy" id="67350"/>
    <lineage>
        <taxon>Bacteria</taxon>
        <taxon>Bacillati</taxon>
        <taxon>Actinomycetota</taxon>
        <taxon>Actinomycetes</taxon>
        <taxon>Kitasatosporales</taxon>
        <taxon>Streptomycetaceae</taxon>
        <taxon>Streptomyces</taxon>
        <taxon>Streptomyces aurantiacus group</taxon>
    </lineage>
</organism>
<sequence length="111" mass="12066">MASTRRQQPRRRVWPKVKLLLLVVVVAAGATALYPLWRKANPDPPELAVRYRTATPATAAAAEPSLEVFNESKQALPLSDVALRYYFTADGGSYAFNCVQAAVGCSNIAET</sequence>
<feature type="domain" description="CBM3" evidence="1">
    <location>
        <begin position="49"/>
        <end position="109"/>
    </location>
</feature>
<comment type="caution">
    <text evidence="2">The sequence shown here is derived from an EMBL/GenBank/DDBJ whole genome shotgun (WGS) entry which is preliminary data.</text>
</comment>
<gene>
    <name evidence="2" type="ORF">M2283_006039</name>
</gene>
<evidence type="ECO:0000313" key="3">
    <source>
        <dbReference type="Proteomes" id="UP001160499"/>
    </source>
</evidence>